<dbReference type="OrthoDB" id="1078367at2759"/>
<keyword evidence="1" id="KW-0238">DNA-binding</keyword>
<dbReference type="GO" id="GO:0042645">
    <property type="term" value="C:mitochondrial nucleoid"/>
    <property type="evidence" value="ECO:0007669"/>
    <property type="project" value="TreeGrafter"/>
</dbReference>
<accession>A0A565AUB3</accession>
<comment type="caution">
    <text evidence="2">The sequence shown here is derived from an EMBL/GenBank/DDBJ whole genome shotgun (WGS) entry which is preliminary data.</text>
</comment>
<keyword evidence="3" id="KW-1185">Reference proteome</keyword>
<dbReference type="AlphaFoldDB" id="A0A565AUB3"/>
<reference evidence="2" key="1">
    <citation type="submission" date="2019-07" db="EMBL/GenBank/DDBJ databases">
        <authorList>
            <person name="Dittberner H."/>
        </authorList>
    </citation>
    <scope>NUCLEOTIDE SEQUENCE [LARGE SCALE GENOMIC DNA]</scope>
</reference>
<organism evidence="2 3">
    <name type="scientific">Arabis nemorensis</name>
    <dbReference type="NCBI Taxonomy" id="586526"/>
    <lineage>
        <taxon>Eukaryota</taxon>
        <taxon>Viridiplantae</taxon>
        <taxon>Streptophyta</taxon>
        <taxon>Embryophyta</taxon>
        <taxon>Tracheophyta</taxon>
        <taxon>Spermatophyta</taxon>
        <taxon>Magnoliopsida</taxon>
        <taxon>eudicotyledons</taxon>
        <taxon>Gunneridae</taxon>
        <taxon>Pentapetalae</taxon>
        <taxon>rosids</taxon>
        <taxon>malvids</taxon>
        <taxon>Brassicales</taxon>
        <taxon>Brassicaceae</taxon>
        <taxon>Arabideae</taxon>
        <taxon>Arabis</taxon>
    </lineage>
</organism>
<proteinExistence type="predicted"/>
<evidence type="ECO:0000313" key="2">
    <source>
        <dbReference type="EMBL" id="VVA92680.1"/>
    </source>
</evidence>
<evidence type="ECO:0000256" key="1">
    <source>
        <dbReference type="PROSITE-ProRule" id="PRU00252"/>
    </source>
</evidence>
<dbReference type="GO" id="GO:0006264">
    <property type="term" value="P:mitochondrial DNA replication"/>
    <property type="evidence" value="ECO:0007669"/>
    <property type="project" value="TreeGrafter"/>
</dbReference>
<dbReference type="InterPro" id="IPR011344">
    <property type="entry name" value="ssDNA-bd"/>
</dbReference>
<dbReference type="Proteomes" id="UP000489600">
    <property type="component" value="Unassembled WGS sequence"/>
</dbReference>
<dbReference type="GO" id="GO:0003697">
    <property type="term" value="F:single-stranded DNA binding"/>
    <property type="evidence" value="ECO:0007669"/>
    <property type="project" value="InterPro"/>
</dbReference>
<gene>
    <name evidence="2" type="ORF">ANE_LOCUS3125</name>
</gene>
<dbReference type="PANTHER" id="PTHR10302:SF18">
    <property type="entry name" value="PROTEIN OSB1, MITOCHONDRIAL"/>
    <property type="match status" value="1"/>
</dbReference>
<dbReference type="PANTHER" id="PTHR10302">
    <property type="entry name" value="SINGLE-STRANDED DNA-BINDING PROTEIN"/>
    <property type="match status" value="1"/>
</dbReference>
<sequence length="277" mass="32444">MNTFRFGTLIRRTTSQISSHQFLGYAKSFAGIPKPRFFSDFTDGESAVYHHARLFRKPLSTQFKFNQSNSISLMGFVDRPVRVLDNTKPENFGVFTFLRVKDPRNPNRSFRMPLRMWDGIARTCIAHLKPNDFILVTGRLISYSKSSGDEDRSIELDYQVKVTEVNYVVAPPSYVLESPISGKSTSETDGIEESKDDKIYLWQVFFANPYDWWDNRRNKKNPRQPDFKHKDTREALWLNSDKPDWVTRQLELLDQRTAEKSCYDDKRTRSGRLSDWI</sequence>
<dbReference type="EMBL" id="CABITT030000001">
    <property type="protein sequence ID" value="VVA92680.1"/>
    <property type="molecule type" value="Genomic_DNA"/>
</dbReference>
<dbReference type="PROSITE" id="PS50935">
    <property type="entry name" value="SSB"/>
    <property type="match status" value="1"/>
</dbReference>
<dbReference type="InterPro" id="IPR000424">
    <property type="entry name" value="Primosome_PriB/ssb"/>
</dbReference>
<evidence type="ECO:0000313" key="3">
    <source>
        <dbReference type="Proteomes" id="UP000489600"/>
    </source>
</evidence>
<protein>
    <submittedName>
        <fullName evidence="2">Uncharacterized protein</fullName>
    </submittedName>
</protein>
<name>A0A565AUB3_9BRAS</name>